<dbReference type="Gramene" id="QL09p039807:mrna">
    <property type="protein sequence ID" value="QL09p039807:mrna"/>
    <property type="gene ID" value="QL09p039807"/>
</dbReference>
<dbReference type="InterPro" id="IPR002156">
    <property type="entry name" value="RNaseH_domain"/>
</dbReference>
<dbReference type="InterPro" id="IPR052929">
    <property type="entry name" value="RNase_H-like_EbsB-rel"/>
</dbReference>
<organism evidence="2 3">
    <name type="scientific">Quercus lobata</name>
    <name type="common">Valley oak</name>
    <dbReference type="NCBI Taxonomy" id="97700"/>
    <lineage>
        <taxon>Eukaryota</taxon>
        <taxon>Viridiplantae</taxon>
        <taxon>Streptophyta</taxon>
        <taxon>Embryophyta</taxon>
        <taxon>Tracheophyta</taxon>
        <taxon>Spermatophyta</taxon>
        <taxon>Magnoliopsida</taxon>
        <taxon>eudicotyledons</taxon>
        <taxon>Gunneridae</taxon>
        <taxon>Pentapetalae</taxon>
        <taxon>rosids</taxon>
        <taxon>fabids</taxon>
        <taxon>Fagales</taxon>
        <taxon>Fagaceae</taxon>
        <taxon>Quercus</taxon>
    </lineage>
</organism>
<dbReference type="Gene3D" id="3.30.420.10">
    <property type="entry name" value="Ribonuclease H-like superfamily/Ribonuclease H"/>
    <property type="match status" value="1"/>
</dbReference>
<dbReference type="EnsemblPlants" id="QL09p039807:mrna">
    <property type="protein sequence ID" value="QL09p039807:mrna"/>
    <property type="gene ID" value="QL09p039807"/>
</dbReference>
<dbReference type="GO" id="GO:0003676">
    <property type="term" value="F:nucleic acid binding"/>
    <property type="evidence" value="ECO:0007669"/>
    <property type="project" value="InterPro"/>
</dbReference>
<proteinExistence type="predicted"/>
<dbReference type="InParanoid" id="A0A7N2ML10"/>
<accession>A0A7N2ML10</accession>
<name>A0A7N2ML10_QUELO</name>
<evidence type="ECO:0000313" key="3">
    <source>
        <dbReference type="Proteomes" id="UP000594261"/>
    </source>
</evidence>
<dbReference type="GO" id="GO:0004523">
    <property type="term" value="F:RNA-DNA hybrid ribonuclease activity"/>
    <property type="evidence" value="ECO:0007669"/>
    <property type="project" value="InterPro"/>
</dbReference>
<dbReference type="InterPro" id="IPR036397">
    <property type="entry name" value="RNaseH_sf"/>
</dbReference>
<feature type="domain" description="RNase H type-1" evidence="1">
    <location>
        <begin position="91"/>
        <end position="179"/>
    </location>
</feature>
<dbReference type="PANTHER" id="PTHR47074">
    <property type="entry name" value="BNAC02G40300D PROTEIN"/>
    <property type="match status" value="1"/>
</dbReference>
<dbReference type="AlphaFoldDB" id="A0A7N2ML10"/>
<dbReference type="PANTHER" id="PTHR47074:SF48">
    <property type="entry name" value="POLYNUCLEOTIDYL TRANSFERASE, RIBONUCLEASE H-LIKE SUPERFAMILY PROTEIN"/>
    <property type="match status" value="1"/>
</dbReference>
<dbReference type="EMBL" id="LRBV02000009">
    <property type="status" value="NOT_ANNOTATED_CDS"/>
    <property type="molecule type" value="Genomic_DNA"/>
</dbReference>
<dbReference type="Proteomes" id="UP000594261">
    <property type="component" value="Chromosome 9"/>
</dbReference>
<reference evidence="2 3" key="1">
    <citation type="journal article" date="2016" name="G3 (Bethesda)">
        <title>First Draft Assembly and Annotation of the Genome of a California Endemic Oak Quercus lobata Nee (Fagaceae).</title>
        <authorList>
            <person name="Sork V.L."/>
            <person name="Fitz-Gibbon S.T."/>
            <person name="Puiu D."/>
            <person name="Crepeau M."/>
            <person name="Gugger P.F."/>
            <person name="Sherman R."/>
            <person name="Stevens K."/>
            <person name="Langley C.H."/>
            <person name="Pellegrini M."/>
            <person name="Salzberg S.L."/>
        </authorList>
    </citation>
    <scope>NUCLEOTIDE SEQUENCE [LARGE SCALE GENOMIC DNA]</scope>
    <source>
        <strain evidence="2 3">cv. SW786</strain>
    </source>
</reference>
<dbReference type="Pfam" id="PF13456">
    <property type="entry name" value="RVT_3"/>
    <property type="match status" value="1"/>
</dbReference>
<keyword evidence="3" id="KW-1185">Reference proteome</keyword>
<reference evidence="2" key="2">
    <citation type="submission" date="2021-01" db="UniProtKB">
        <authorList>
            <consortium name="EnsemblPlants"/>
        </authorList>
    </citation>
    <scope>IDENTIFICATION</scope>
</reference>
<sequence length="181" mass="20225">MDTKSKHLQIHYAGENTRANSVDVIWQLQKWEESRPGLLERTVMISWGIWKNRNDFRHGGRHRSGQEVARSSLCLLEEFQLANEKPTTNAERNQKQAGVGVVVRDDAGHVIAALCRKLYTLLGPLEVEAKAMEIGVKLTKEVRVRDVIFEGDSLIICNAIHGLTETAPSVQNVVTGILKCA</sequence>
<evidence type="ECO:0000259" key="1">
    <source>
        <dbReference type="Pfam" id="PF13456"/>
    </source>
</evidence>
<evidence type="ECO:0000313" key="2">
    <source>
        <dbReference type="EnsemblPlants" id="QL09p039807:mrna"/>
    </source>
</evidence>
<protein>
    <recommendedName>
        <fullName evidence="1">RNase H type-1 domain-containing protein</fullName>
    </recommendedName>
</protein>